<proteinExistence type="predicted"/>
<evidence type="ECO:0000256" key="1">
    <source>
        <dbReference type="SAM" id="MobiDB-lite"/>
    </source>
</evidence>
<dbReference type="EMBL" id="CAAALY010245468">
    <property type="protein sequence ID" value="VEL33266.1"/>
    <property type="molecule type" value="Genomic_DNA"/>
</dbReference>
<keyword evidence="3" id="KW-1185">Reference proteome</keyword>
<feature type="compositionally biased region" description="Polar residues" evidence="1">
    <location>
        <begin position="122"/>
        <end position="132"/>
    </location>
</feature>
<accession>A0A3S5B0K4</accession>
<gene>
    <name evidence="2" type="ORF">PXEA_LOCUS26706</name>
</gene>
<dbReference type="AlphaFoldDB" id="A0A3S5B0K4"/>
<name>A0A3S5B0K4_9PLAT</name>
<feature type="compositionally biased region" description="Low complexity" evidence="1">
    <location>
        <begin position="83"/>
        <end position="101"/>
    </location>
</feature>
<evidence type="ECO:0000313" key="3">
    <source>
        <dbReference type="Proteomes" id="UP000784294"/>
    </source>
</evidence>
<feature type="region of interest" description="Disordered" evidence="1">
    <location>
        <begin position="80"/>
        <end position="153"/>
    </location>
</feature>
<dbReference type="Proteomes" id="UP000784294">
    <property type="component" value="Unassembled WGS sequence"/>
</dbReference>
<comment type="caution">
    <text evidence="2">The sequence shown here is derived from an EMBL/GenBank/DDBJ whole genome shotgun (WGS) entry which is preliminary data.</text>
</comment>
<organism evidence="2 3">
    <name type="scientific">Protopolystoma xenopodis</name>
    <dbReference type="NCBI Taxonomy" id="117903"/>
    <lineage>
        <taxon>Eukaryota</taxon>
        <taxon>Metazoa</taxon>
        <taxon>Spiralia</taxon>
        <taxon>Lophotrochozoa</taxon>
        <taxon>Platyhelminthes</taxon>
        <taxon>Monogenea</taxon>
        <taxon>Polyopisthocotylea</taxon>
        <taxon>Polystomatidea</taxon>
        <taxon>Polystomatidae</taxon>
        <taxon>Protopolystoma</taxon>
    </lineage>
</organism>
<protein>
    <submittedName>
        <fullName evidence="2">Uncharacterized protein</fullName>
    </submittedName>
</protein>
<sequence>MHNFAKVQLLGEPADASPASMAPNASEAEELLPSAAWENGTYQSLFTLPWLLEVQRRFWPRLLQVKVDLALRDHYASLRRQTPSSSRQAVSVASASADPSSGQTRPGPDSAGSLVRGRLQTADFSSDPSTVASSSGSLSPDNSGPESPECESPPRFLYHWGLTFNMNHR</sequence>
<evidence type="ECO:0000313" key="2">
    <source>
        <dbReference type="EMBL" id="VEL33266.1"/>
    </source>
</evidence>
<reference evidence="2" key="1">
    <citation type="submission" date="2018-11" db="EMBL/GenBank/DDBJ databases">
        <authorList>
            <consortium name="Pathogen Informatics"/>
        </authorList>
    </citation>
    <scope>NUCLEOTIDE SEQUENCE</scope>
</reference>
<feature type="compositionally biased region" description="Low complexity" evidence="1">
    <location>
        <begin position="133"/>
        <end position="147"/>
    </location>
</feature>